<evidence type="ECO:0000313" key="14">
    <source>
        <dbReference type="EMBL" id="KAL2610451.1"/>
    </source>
</evidence>
<gene>
    <name evidence="14" type="ORF">R1flu_029024</name>
</gene>
<evidence type="ECO:0000259" key="11">
    <source>
        <dbReference type="Pfam" id="PF03404"/>
    </source>
</evidence>
<feature type="domain" description="Oxidoreductase molybdopterin-binding" evidence="10">
    <location>
        <begin position="569"/>
        <end position="751"/>
    </location>
</feature>
<dbReference type="InterPro" id="IPR005066">
    <property type="entry name" value="MoCF_OxRdtse_dimer"/>
</dbReference>
<evidence type="ECO:0000256" key="9">
    <source>
        <dbReference type="SAM" id="MobiDB-lite"/>
    </source>
</evidence>
<dbReference type="Pfam" id="PF22936">
    <property type="entry name" value="Pol_BBD"/>
    <property type="match status" value="1"/>
</dbReference>
<protein>
    <recommendedName>
        <fullName evidence="8">Sulfite oxidase</fullName>
        <ecNumber evidence="4">1.8.3.1</ecNumber>
    </recommendedName>
</protein>
<evidence type="ECO:0000256" key="3">
    <source>
        <dbReference type="ARBA" id="ARBA00004971"/>
    </source>
</evidence>
<dbReference type="InterPro" id="IPR008335">
    <property type="entry name" value="Mopterin_OxRdtase_euk"/>
</dbReference>
<dbReference type="PANTHER" id="PTHR19372:SF7">
    <property type="entry name" value="SULFITE OXIDASE, MITOCHONDRIAL"/>
    <property type="match status" value="1"/>
</dbReference>
<evidence type="ECO:0000256" key="6">
    <source>
        <dbReference type="ARBA" id="ARBA00022723"/>
    </source>
</evidence>
<dbReference type="EC" id="1.8.3.1" evidence="4"/>
<evidence type="ECO:0000256" key="5">
    <source>
        <dbReference type="ARBA" id="ARBA00022505"/>
    </source>
</evidence>
<accession>A0ABD1XRC1</accession>
<dbReference type="InterPro" id="IPR025724">
    <property type="entry name" value="GAG-pre-integrase_dom"/>
</dbReference>
<dbReference type="Pfam" id="PF03404">
    <property type="entry name" value="Mo-co_dimer"/>
    <property type="match status" value="1"/>
</dbReference>
<comment type="caution">
    <text evidence="14">The sequence shown here is derived from an EMBL/GenBank/DDBJ whole genome shotgun (WGS) entry which is preliminary data.</text>
</comment>
<dbReference type="InterPro" id="IPR014756">
    <property type="entry name" value="Ig_E-set"/>
</dbReference>
<keyword evidence="6" id="KW-0479">Metal-binding</keyword>
<dbReference type="PANTHER" id="PTHR19372">
    <property type="entry name" value="SULFITE REDUCTASE"/>
    <property type="match status" value="1"/>
</dbReference>
<evidence type="ECO:0000256" key="7">
    <source>
        <dbReference type="ARBA" id="ARBA00023002"/>
    </source>
</evidence>
<dbReference type="AlphaFoldDB" id="A0ABD1XRC1"/>
<dbReference type="Gene3D" id="3.90.420.10">
    <property type="entry name" value="Oxidoreductase, molybdopterin-binding domain"/>
    <property type="match status" value="1"/>
</dbReference>
<comment type="pathway">
    <text evidence="3">Energy metabolism; sulfur metabolism.</text>
</comment>
<comment type="pathway">
    <text evidence="2">Sulfur metabolism.</text>
</comment>
<dbReference type="InterPro" id="IPR000572">
    <property type="entry name" value="OxRdtase_Mopterin-bd_dom"/>
</dbReference>
<feature type="domain" description="GAG-pre-integrase" evidence="12">
    <location>
        <begin position="159"/>
        <end position="212"/>
    </location>
</feature>
<dbReference type="SUPFAM" id="SSF56524">
    <property type="entry name" value="Oxidoreductase molybdopterin-binding domain"/>
    <property type="match status" value="1"/>
</dbReference>
<dbReference type="PRINTS" id="PR00407">
    <property type="entry name" value="EUMOPTERIN"/>
</dbReference>
<proteinExistence type="predicted"/>
<feature type="region of interest" description="Disordered" evidence="9">
    <location>
        <begin position="525"/>
        <end position="547"/>
    </location>
</feature>
<keyword evidence="7" id="KW-0560">Oxidoreductase</keyword>
<evidence type="ECO:0000313" key="15">
    <source>
        <dbReference type="Proteomes" id="UP001605036"/>
    </source>
</evidence>
<evidence type="ECO:0000256" key="2">
    <source>
        <dbReference type="ARBA" id="ARBA00004678"/>
    </source>
</evidence>
<dbReference type="FunFam" id="2.60.40.650:FF:000002">
    <property type="entry name" value="sulfite oxidase"/>
    <property type="match status" value="1"/>
</dbReference>
<sequence>MAKNQKQKGKLNEVNFVEADNLILEAEDIRVEETSDSSCLLAEEKCTFTIDSGCTSTMVRSAELLQGLKKASGKVRLGGSGSEIPVNGTGNFQLSLSSGKIQNIAGALFVPDLCKDLLSVAQITDAKMKVVFDASGVHLYQESAKVDGVSVASGTRRGNLYEIEIPVAMEEKALIAEVDKNALLWHCRLGHVGEQALQRLLKENMDVVFNEEKFPGPKPTDADFILEEILPPVRSEIEIGVMLSTSRTRVIGEKTEGADCSTDQVPTRDSSNQEEVETEVLPPLDVTTELDQFEQTAIQGDWAEGHTPILPKEAVIVPLPLGLLVAGVLNFITLHSQAKALQSEMKKAKVNEMLLSPFLRTGKKNSPFPFRPRTIAERGRKARTPEYVTSTFCRFLFFPSRSDRRGKGEKAPASLTFYRWSYPVPVSTRKRNKKVPTKHTSGSKKKRRADEERRAAELLLASVGIEEKEVLFILLAGCQRGFRKIGREIDNLLGSQQQQERRKRRKFLLVWWDIVKMGFLFGPKGYDDEPPRDPSLQINSKEPFNAEPPPSALVKSFITPVEMFYKRNHGPIPVLTNQASYRLEITGLAPKTLSLSMDEIRSLEKHTVVVTLQCAGNRRTAMSQKRTVKGVGWGIAALGNAVWGGARLSDVLALVGIPSYTKSTASGGKHVEFISVDQCPEEKGGPYRASIPLFQATDPEADVLLAYEMNGQELKRDHGYPLRVVVPGIIGARSVKWISSIDISPIECQGFFQQRDYKIFPPWVNWDNIVWSSRRPLMDFPVQCAICTPSEGSILKAGSVVKISGYALSGGGRGIERVDVSVDGGHSWKEATRTQKGVSTSSNLYISDVEENCDKWAWVLWELNTTLAPPATIIAKAVDSAANVQPATVEEVWNLRGVLNNSWHEVHVKAESQVSGSSRL</sequence>
<feature type="domain" description="Retrovirus-related Pol polyprotein from transposon TNT 1-94-like beta-barrel" evidence="13">
    <location>
        <begin position="49"/>
        <end position="126"/>
    </location>
</feature>
<dbReference type="FunFam" id="3.90.420.10:FF:000004">
    <property type="entry name" value="Sulfite oxidase"/>
    <property type="match status" value="1"/>
</dbReference>
<organism evidence="14 15">
    <name type="scientific">Riccia fluitans</name>
    <dbReference type="NCBI Taxonomy" id="41844"/>
    <lineage>
        <taxon>Eukaryota</taxon>
        <taxon>Viridiplantae</taxon>
        <taxon>Streptophyta</taxon>
        <taxon>Embryophyta</taxon>
        <taxon>Marchantiophyta</taxon>
        <taxon>Marchantiopsida</taxon>
        <taxon>Marchantiidae</taxon>
        <taxon>Marchantiales</taxon>
        <taxon>Ricciaceae</taxon>
        <taxon>Riccia</taxon>
    </lineage>
</organism>
<reference evidence="14 15" key="1">
    <citation type="submission" date="2024-09" db="EMBL/GenBank/DDBJ databases">
        <title>Chromosome-scale assembly of Riccia fluitans.</title>
        <authorList>
            <person name="Paukszto L."/>
            <person name="Sawicki J."/>
            <person name="Karawczyk K."/>
            <person name="Piernik-Szablinska J."/>
            <person name="Szczecinska M."/>
            <person name="Mazdziarz M."/>
        </authorList>
    </citation>
    <scope>NUCLEOTIDE SEQUENCE [LARGE SCALE GENOMIC DNA]</scope>
    <source>
        <strain evidence="14">Rf_01</strain>
        <tissue evidence="14">Aerial parts of the thallus</tissue>
    </source>
</reference>
<feature type="region of interest" description="Disordered" evidence="9">
    <location>
        <begin position="429"/>
        <end position="451"/>
    </location>
</feature>
<dbReference type="Gene3D" id="2.60.40.650">
    <property type="match status" value="1"/>
</dbReference>
<dbReference type="Pfam" id="PF13976">
    <property type="entry name" value="gag_pre-integrs"/>
    <property type="match status" value="1"/>
</dbReference>
<dbReference type="Pfam" id="PF00174">
    <property type="entry name" value="Oxidored_molyb"/>
    <property type="match status" value="1"/>
</dbReference>
<feature type="region of interest" description="Disordered" evidence="9">
    <location>
        <begin position="256"/>
        <end position="277"/>
    </location>
</feature>
<evidence type="ECO:0000259" key="10">
    <source>
        <dbReference type="Pfam" id="PF00174"/>
    </source>
</evidence>
<dbReference type="CDD" id="cd02111">
    <property type="entry name" value="eukary_SO_Moco"/>
    <property type="match status" value="1"/>
</dbReference>
<feature type="domain" description="Moybdenum cofactor oxidoreductase dimerisation" evidence="11">
    <location>
        <begin position="776"/>
        <end position="910"/>
    </location>
</feature>
<dbReference type="SUPFAM" id="SSF81296">
    <property type="entry name" value="E set domains"/>
    <property type="match status" value="1"/>
</dbReference>
<dbReference type="Proteomes" id="UP001605036">
    <property type="component" value="Unassembled WGS sequence"/>
</dbReference>
<dbReference type="EMBL" id="JBHFFA010000008">
    <property type="protein sequence ID" value="KAL2610451.1"/>
    <property type="molecule type" value="Genomic_DNA"/>
</dbReference>
<comment type="cofactor">
    <cofactor evidence="1">
        <name>Mo-molybdopterin</name>
        <dbReference type="ChEBI" id="CHEBI:71302"/>
    </cofactor>
</comment>
<evidence type="ECO:0000259" key="13">
    <source>
        <dbReference type="Pfam" id="PF22936"/>
    </source>
</evidence>
<name>A0ABD1XRC1_9MARC</name>
<dbReference type="InterPro" id="IPR036374">
    <property type="entry name" value="OxRdtase_Mopterin-bd_sf"/>
</dbReference>
<evidence type="ECO:0000259" key="12">
    <source>
        <dbReference type="Pfam" id="PF13976"/>
    </source>
</evidence>
<evidence type="ECO:0000256" key="8">
    <source>
        <dbReference type="ARBA" id="ARBA00070338"/>
    </source>
</evidence>
<dbReference type="InterPro" id="IPR054722">
    <property type="entry name" value="PolX-like_BBD"/>
</dbReference>
<dbReference type="GO" id="GO:0046872">
    <property type="term" value="F:metal ion binding"/>
    <property type="evidence" value="ECO:0007669"/>
    <property type="project" value="UniProtKB-KW"/>
</dbReference>
<keyword evidence="5" id="KW-0500">Molybdenum</keyword>
<evidence type="ECO:0000256" key="4">
    <source>
        <dbReference type="ARBA" id="ARBA00012505"/>
    </source>
</evidence>
<feature type="compositionally biased region" description="Basic residues" evidence="9">
    <location>
        <begin position="429"/>
        <end position="447"/>
    </location>
</feature>
<dbReference type="GO" id="GO:0008482">
    <property type="term" value="F:sulfite oxidase activity"/>
    <property type="evidence" value="ECO:0007669"/>
    <property type="project" value="UniProtKB-EC"/>
</dbReference>
<keyword evidence="15" id="KW-1185">Reference proteome</keyword>
<feature type="compositionally biased region" description="Polar residues" evidence="9">
    <location>
        <begin position="261"/>
        <end position="270"/>
    </location>
</feature>
<evidence type="ECO:0000256" key="1">
    <source>
        <dbReference type="ARBA" id="ARBA00001924"/>
    </source>
</evidence>